<proteinExistence type="inferred from homology"/>
<dbReference type="PANTHER" id="PTHR30290">
    <property type="entry name" value="PERIPLASMIC BINDING COMPONENT OF ABC TRANSPORTER"/>
    <property type="match status" value="1"/>
</dbReference>
<dbReference type="Gene3D" id="3.90.76.10">
    <property type="entry name" value="Dipeptide-binding Protein, Domain 1"/>
    <property type="match status" value="1"/>
</dbReference>
<dbReference type="Gene3D" id="3.40.190.10">
    <property type="entry name" value="Periplasmic binding protein-like II"/>
    <property type="match status" value="1"/>
</dbReference>
<dbReference type="PANTHER" id="PTHR30290:SF38">
    <property type="entry name" value="D,D-DIPEPTIDE-BINDING PERIPLASMIC PROTEIN DDPA-RELATED"/>
    <property type="match status" value="1"/>
</dbReference>
<reference evidence="5 6" key="1">
    <citation type="submission" date="2020-08" db="EMBL/GenBank/DDBJ databases">
        <title>Genomic Encyclopedia of Type Strains, Phase IV (KMG-IV): sequencing the most valuable type-strain genomes for metagenomic binning, comparative biology and taxonomic classification.</title>
        <authorList>
            <person name="Goeker M."/>
        </authorList>
    </citation>
    <scope>NUCLEOTIDE SEQUENCE [LARGE SCALE GENOMIC DNA]</scope>
    <source>
        <strain evidence="5 6">DSM 12141</strain>
    </source>
</reference>
<dbReference type="EMBL" id="JACHIB010000019">
    <property type="protein sequence ID" value="MBB6085061.1"/>
    <property type="molecule type" value="Genomic_DNA"/>
</dbReference>
<dbReference type="PROSITE" id="PS01040">
    <property type="entry name" value="SBP_BACTERIAL_5"/>
    <property type="match status" value="1"/>
</dbReference>
<dbReference type="Pfam" id="PF00496">
    <property type="entry name" value="SBP_bac_5"/>
    <property type="match status" value="1"/>
</dbReference>
<dbReference type="SUPFAM" id="SSF53850">
    <property type="entry name" value="Periplasmic binding protein-like II"/>
    <property type="match status" value="1"/>
</dbReference>
<dbReference type="Proteomes" id="UP000541136">
    <property type="component" value="Unassembled WGS sequence"/>
</dbReference>
<comment type="similarity">
    <text evidence="1">Belongs to the bacterial solute-binding protein 5 family.</text>
</comment>
<protein>
    <submittedName>
        <fullName evidence="5">Dipeptide transport system substrate-binding protein</fullName>
    </submittedName>
</protein>
<feature type="signal peptide" evidence="3">
    <location>
        <begin position="1"/>
        <end position="23"/>
    </location>
</feature>
<evidence type="ECO:0000256" key="1">
    <source>
        <dbReference type="ARBA" id="ARBA00005695"/>
    </source>
</evidence>
<dbReference type="FunFam" id="3.10.105.10:FF:000002">
    <property type="entry name" value="Dipeptide ABC transporter, substrate-binding protein"/>
    <property type="match status" value="1"/>
</dbReference>
<name>A0A7W9TR76_CASDE</name>
<dbReference type="Gene3D" id="3.10.105.10">
    <property type="entry name" value="Dipeptide-binding Protein, Domain 3"/>
    <property type="match status" value="1"/>
</dbReference>
<dbReference type="PIRSF" id="PIRSF002741">
    <property type="entry name" value="MppA"/>
    <property type="match status" value="1"/>
</dbReference>
<dbReference type="GO" id="GO:0042938">
    <property type="term" value="P:dipeptide transport"/>
    <property type="evidence" value="ECO:0007669"/>
    <property type="project" value="TreeGrafter"/>
</dbReference>
<evidence type="ECO:0000313" key="6">
    <source>
        <dbReference type="Proteomes" id="UP000541136"/>
    </source>
</evidence>
<dbReference type="GO" id="GO:0043190">
    <property type="term" value="C:ATP-binding cassette (ABC) transporter complex"/>
    <property type="evidence" value="ECO:0007669"/>
    <property type="project" value="InterPro"/>
</dbReference>
<dbReference type="GO" id="GO:0030288">
    <property type="term" value="C:outer membrane-bounded periplasmic space"/>
    <property type="evidence" value="ECO:0007669"/>
    <property type="project" value="TreeGrafter"/>
</dbReference>
<organism evidence="5 6">
    <name type="scientific">Castellaniella defragrans</name>
    <name type="common">Alcaligenes defragrans</name>
    <dbReference type="NCBI Taxonomy" id="75697"/>
    <lineage>
        <taxon>Bacteria</taxon>
        <taxon>Pseudomonadati</taxon>
        <taxon>Pseudomonadota</taxon>
        <taxon>Betaproteobacteria</taxon>
        <taxon>Burkholderiales</taxon>
        <taxon>Alcaligenaceae</taxon>
        <taxon>Castellaniella</taxon>
    </lineage>
</organism>
<dbReference type="AlphaFoldDB" id="A0A7W9TR76"/>
<dbReference type="InterPro" id="IPR030678">
    <property type="entry name" value="Peptide/Ni-bd"/>
</dbReference>
<sequence length="532" mass="59530">MNKIFKRTLGLALVSMAMATAQAADTSYVYCSEGSPEGFNAAFFTSGTTNDATHPIFDRLVEFKAGTTEIVPGLAESWDVSEDGKVYTFHLRKGVKFHSSKLFKPSRDFNADDVLFSFLRQKDADHPFHKVSNGSYQYFDGMGMGKLIDRIEKVDDHTVRFVLNRPEAPFIANLGMDFASIQSAEYADAMMKAGTPSKVDTDPIGTGPFEFVTYQKDARILYKAFKSYWGDQPKIGRLVFAITPDASVRYAKLQKNECQSMPYPNPADLDAMRKNKDIQLLEQAGLNVGYLSFNTEKKPYTDVRVRQALSMAIDKPAIIAAVFQGAGQPAKNLLPPTMWGYNDAVQDWPHDVAKAKALLAEAGYPDGFETDLWAMPVQRPYNPNARRMAEMIQSDWAKIGVKAKIVTYEWGEYLKRTKAGEHQTMLIGWTGDNGDPDNFLATLFSCAAAKDGSNYSRWCYQPFEELIQPARTTSDHAKRVELYKQAQVMMHEQAPAVMIAHSTVFEPLRKDVQGYTVSPVGRHIFDHVSLGK</sequence>
<evidence type="ECO:0000313" key="5">
    <source>
        <dbReference type="EMBL" id="MBB6085061.1"/>
    </source>
</evidence>
<dbReference type="InterPro" id="IPR000914">
    <property type="entry name" value="SBP_5_dom"/>
</dbReference>
<dbReference type="RefSeq" id="WP_151024769.1">
    <property type="nucleotide sequence ID" value="NZ_JACHIB010000019.1"/>
</dbReference>
<keyword evidence="2 3" id="KW-0732">Signal</keyword>
<dbReference type="FunFam" id="3.90.76.10:FF:000002">
    <property type="entry name" value="Dipeptide ABC transporter, substrate-binding protein"/>
    <property type="match status" value="1"/>
</dbReference>
<feature type="chain" id="PRO_5031541146" evidence="3">
    <location>
        <begin position="24"/>
        <end position="532"/>
    </location>
</feature>
<dbReference type="FunFam" id="3.40.190.10:FF:000036">
    <property type="entry name" value="Dipeptide ABC transporter, substrate-binding protein"/>
    <property type="match status" value="1"/>
</dbReference>
<dbReference type="InterPro" id="IPR039424">
    <property type="entry name" value="SBP_5"/>
</dbReference>
<gene>
    <name evidence="5" type="ORF">HNR28_003114</name>
</gene>
<comment type="caution">
    <text evidence="5">The sequence shown here is derived from an EMBL/GenBank/DDBJ whole genome shotgun (WGS) entry which is preliminary data.</text>
</comment>
<accession>A0A7W9TR76</accession>
<evidence type="ECO:0000259" key="4">
    <source>
        <dbReference type="Pfam" id="PF00496"/>
    </source>
</evidence>
<dbReference type="InterPro" id="IPR023765">
    <property type="entry name" value="SBP_5_CS"/>
</dbReference>
<dbReference type="GO" id="GO:1904680">
    <property type="term" value="F:peptide transmembrane transporter activity"/>
    <property type="evidence" value="ECO:0007669"/>
    <property type="project" value="TreeGrafter"/>
</dbReference>
<dbReference type="CDD" id="cd08493">
    <property type="entry name" value="PBP2_DppA_like"/>
    <property type="match status" value="1"/>
</dbReference>
<evidence type="ECO:0000256" key="2">
    <source>
        <dbReference type="ARBA" id="ARBA00022729"/>
    </source>
</evidence>
<feature type="domain" description="Solute-binding protein family 5" evidence="4">
    <location>
        <begin position="69"/>
        <end position="449"/>
    </location>
</feature>
<evidence type="ECO:0000256" key="3">
    <source>
        <dbReference type="SAM" id="SignalP"/>
    </source>
</evidence>